<dbReference type="Pfam" id="PF01443">
    <property type="entry name" value="Viral_helicase1"/>
    <property type="match status" value="1"/>
</dbReference>
<dbReference type="Proteomes" id="UP000526734">
    <property type="component" value="Unassembled WGS sequence"/>
</dbReference>
<keyword evidence="2 5" id="KW-0378">Hydrolase</keyword>
<dbReference type="PANTHER" id="PTHR11070:SF45">
    <property type="entry name" value="DNA 3'-5' HELICASE"/>
    <property type="match status" value="1"/>
</dbReference>
<keyword evidence="3 5" id="KW-0347">Helicase</keyword>
<proteinExistence type="predicted"/>
<evidence type="ECO:0000256" key="1">
    <source>
        <dbReference type="ARBA" id="ARBA00022741"/>
    </source>
</evidence>
<dbReference type="GO" id="GO:0000725">
    <property type="term" value="P:recombinational repair"/>
    <property type="evidence" value="ECO:0007669"/>
    <property type="project" value="TreeGrafter"/>
</dbReference>
<keyword evidence="4 5" id="KW-0067">ATP-binding</keyword>
<dbReference type="GO" id="GO:0043138">
    <property type="term" value="F:3'-5' DNA helicase activity"/>
    <property type="evidence" value="ECO:0007669"/>
    <property type="project" value="TreeGrafter"/>
</dbReference>
<name>A0A7W3W3G6_9PSEU</name>
<dbReference type="GO" id="GO:0005829">
    <property type="term" value="C:cytosol"/>
    <property type="evidence" value="ECO:0007669"/>
    <property type="project" value="TreeGrafter"/>
</dbReference>
<evidence type="ECO:0000256" key="5">
    <source>
        <dbReference type="PROSITE-ProRule" id="PRU00560"/>
    </source>
</evidence>
<sequence length="707" mass="75881">MPAENQVERELAREQEYVTSLYGRLDALREEAARGRESADPEVAARWRAESARLAAVEDGLCFGRLEMRDGSRRYIGRLGLFEDGVDEPLLLDWRAPAAQPFYTATMAEALGVRRRRRITTRGRVVAALDDELFDPGAADPGVLVGEAALLAALTADRTGRMGDIVTTLQAEQDRIVRDGYAGVLVVQGGPGTGKTAVALHRLAYLMYTRPRLRTRGVLVIGPSDIFLDYIGQVLPGLGEQAVVTATVAGLRPGVEIRRVDPVEATEGKGRAEAAGRIAAAVWGRVEVAAGTGQARSARAGGDRAGTAGVVAGERRAEAAEQATAAIRPEAVEVVFEQQVLRLEPAEWRGAIEFAVRKGLPYQQARLVFQQRMTELLAQQLADRLENVVFTETGEALDGGTADGRLSAADLRALEAAGVVLGPEQDDGPRRLLDEADVADLRKALLADVAVGRVLDGLWPSLTAEAVVAEVFGSTPWSAADIPLLDEAAAVLGESAPAFGHVVVDEAQELSAMAWRMVLRRCPGKSMTVVGDLAQTSDPAGAASWEEVLRPHVADRWRVAELSVNYRTPAEIMAVASELSAAPHPRSVRKAGESPWRVRSTVAELERIVRGVAEEHNGGQFAVIAPPGRLASLREESAITVLTPAEAKGLEFDSVLIVDPARILEAPRGRNDLYVAMTRATRRLGIVHLGPAPDELAQVKEVRFRGP</sequence>
<dbReference type="RefSeq" id="WP_182894985.1">
    <property type="nucleotide sequence ID" value="NZ_JACGZW010000013.1"/>
</dbReference>
<dbReference type="Gene3D" id="3.40.50.300">
    <property type="entry name" value="P-loop containing nucleotide triphosphate hydrolases"/>
    <property type="match status" value="2"/>
</dbReference>
<dbReference type="InterPro" id="IPR000212">
    <property type="entry name" value="DNA_helicase_UvrD/REP"/>
</dbReference>
<evidence type="ECO:0000313" key="8">
    <source>
        <dbReference type="Proteomes" id="UP000526734"/>
    </source>
</evidence>
<evidence type="ECO:0000256" key="2">
    <source>
        <dbReference type="ARBA" id="ARBA00022801"/>
    </source>
</evidence>
<dbReference type="InterPro" id="IPR027417">
    <property type="entry name" value="P-loop_NTPase"/>
</dbReference>
<evidence type="ECO:0000256" key="3">
    <source>
        <dbReference type="ARBA" id="ARBA00022806"/>
    </source>
</evidence>
<comment type="caution">
    <text evidence="7">The sequence shown here is derived from an EMBL/GenBank/DDBJ whole genome shotgun (WGS) entry which is preliminary data.</text>
</comment>
<evidence type="ECO:0000256" key="4">
    <source>
        <dbReference type="ARBA" id="ARBA00022840"/>
    </source>
</evidence>
<evidence type="ECO:0000313" key="7">
    <source>
        <dbReference type="EMBL" id="MBB1158206.1"/>
    </source>
</evidence>
<feature type="domain" description="UvrD-like helicase ATP-binding" evidence="6">
    <location>
        <begin position="168"/>
        <end position="569"/>
    </location>
</feature>
<dbReference type="InterPro" id="IPR014016">
    <property type="entry name" value="UvrD-like_ATP-bd"/>
</dbReference>
<dbReference type="GO" id="GO:0005524">
    <property type="term" value="F:ATP binding"/>
    <property type="evidence" value="ECO:0007669"/>
    <property type="project" value="UniProtKB-UniRule"/>
</dbReference>
<dbReference type="EMBL" id="JACGZW010000013">
    <property type="protein sequence ID" value="MBB1158206.1"/>
    <property type="molecule type" value="Genomic_DNA"/>
</dbReference>
<reference evidence="7 8" key="1">
    <citation type="submission" date="2020-08" db="EMBL/GenBank/DDBJ databases">
        <title>Amycolatopsis sp. nov. DR6-1 isolated from Dendrobium heterocarpum.</title>
        <authorList>
            <person name="Tedsree N."/>
            <person name="Kuncharoen N."/>
            <person name="Likhitwitayawuid K."/>
            <person name="Tanasupawat S."/>
        </authorList>
    </citation>
    <scope>NUCLEOTIDE SEQUENCE [LARGE SCALE GENOMIC DNA]</scope>
    <source>
        <strain evidence="7 8">DR6-1</strain>
    </source>
</reference>
<dbReference type="InterPro" id="IPR027351">
    <property type="entry name" value="(+)RNA_virus_helicase_core_dom"/>
</dbReference>
<dbReference type="SUPFAM" id="SSF52540">
    <property type="entry name" value="P-loop containing nucleoside triphosphate hydrolases"/>
    <property type="match status" value="1"/>
</dbReference>
<organism evidence="7 8">
    <name type="scientific">Amycolatopsis dendrobii</name>
    <dbReference type="NCBI Taxonomy" id="2760662"/>
    <lineage>
        <taxon>Bacteria</taxon>
        <taxon>Bacillati</taxon>
        <taxon>Actinomycetota</taxon>
        <taxon>Actinomycetes</taxon>
        <taxon>Pseudonocardiales</taxon>
        <taxon>Pseudonocardiaceae</taxon>
        <taxon>Amycolatopsis</taxon>
    </lineage>
</organism>
<dbReference type="PANTHER" id="PTHR11070">
    <property type="entry name" value="UVRD / RECB / PCRA DNA HELICASE FAMILY MEMBER"/>
    <property type="match status" value="1"/>
</dbReference>
<dbReference type="GO" id="GO:0016787">
    <property type="term" value="F:hydrolase activity"/>
    <property type="evidence" value="ECO:0007669"/>
    <property type="project" value="UniProtKB-UniRule"/>
</dbReference>
<keyword evidence="1 5" id="KW-0547">Nucleotide-binding</keyword>
<keyword evidence="8" id="KW-1185">Reference proteome</keyword>
<evidence type="ECO:0000259" key="6">
    <source>
        <dbReference type="PROSITE" id="PS51198"/>
    </source>
</evidence>
<feature type="binding site" evidence="5">
    <location>
        <begin position="189"/>
        <end position="196"/>
    </location>
    <ligand>
        <name>ATP</name>
        <dbReference type="ChEBI" id="CHEBI:30616"/>
    </ligand>
</feature>
<dbReference type="AlphaFoldDB" id="A0A7W3W3G6"/>
<protein>
    <submittedName>
        <fullName evidence="7">AAA family ATPase</fullName>
    </submittedName>
</protein>
<dbReference type="GO" id="GO:0003677">
    <property type="term" value="F:DNA binding"/>
    <property type="evidence" value="ECO:0007669"/>
    <property type="project" value="InterPro"/>
</dbReference>
<dbReference type="PROSITE" id="PS51198">
    <property type="entry name" value="UVRD_HELICASE_ATP_BIND"/>
    <property type="match status" value="1"/>
</dbReference>
<gene>
    <name evidence="7" type="ORF">H4281_34105</name>
</gene>
<accession>A0A7W3W3G6</accession>